<evidence type="ECO:0000256" key="2">
    <source>
        <dbReference type="SAM" id="Phobius"/>
    </source>
</evidence>
<evidence type="ECO:0000313" key="3">
    <source>
        <dbReference type="EMBL" id="ONI29164.1"/>
    </source>
</evidence>
<keyword evidence="2" id="KW-1133">Transmembrane helix</keyword>
<keyword evidence="4" id="KW-1185">Reference proteome</keyword>
<keyword evidence="2" id="KW-0812">Transmembrane</keyword>
<keyword evidence="2" id="KW-0472">Membrane</keyword>
<dbReference type="AlphaFoldDB" id="M5XZ97"/>
<protein>
    <submittedName>
        <fullName evidence="3">Uncharacterized protein</fullName>
    </submittedName>
</protein>
<dbReference type="Gramene" id="ONI29164">
    <property type="protein sequence ID" value="ONI29164"/>
    <property type="gene ID" value="PRUPE_1G184500"/>
</dbReference>
<feature type="region of interest" description="Disordered" evidence="1">
    <location>
        <begin position="1"/>
        <end position="48"/>
    </location>
</feature>
<gene>
    <name evidence="3" type="ORF">PRUPE_1G184500</name>
</gene>
<dbReference type="EMBL" id="CM007651">
    <property type="protein sequence ID" value="ONI29164.1"/>
    <property type="molecule type" value="Genomic_DNA"/>
</dbReference>
<dbReference type="OrthoDB" id="10331877at2759"/>
<proteinExistence type="predicted"/>
<sequence length="140" mass="15749">MADGSRTEAEQLNKSPEENSGEESTGERNEQELPENENSETWKIHRNEISSSEATEVGVFDFNNDYRAGYIDGLKARRARNYDIKDNKIHSNKGQRVGIGKFGNNYSMSNVSFFLGGLIILVFAIYNIYSEASGTNKKKI</sequence>
<dbReference type="KEGG" id="pper:18791226"/>
<accession>M5XZ97</accession>
<dbReference type="Proteomes" id="UP000006882">
    <property type="component" value="Chromosome G1"/>
</dbReference>
<evidence type="ECO:0000313" key="4">
    <source>
        <dbReference type="Proteomes" id="UP000006882"/>
    </source>
</evidence>
<dbReference type="HOGENOM" id="CLU_1838563_0_0_1"/>
<reference evidence="3 4" key="1">
    <citation type="journal article" date="2013" name="Nat. Genet.">
        <title>The high-quality draft genome of peach (Prunus persica) identifies unique patterns of genetic diversity, domestication and genome evolution.</title>
        <authorList>
            <consortium name="International Peach Genome Initiative"/>
            <person name="Verde I."/>
            <person name="Abbott A.G."/>
            <person name="Scalabrin S."/>
            <person name="Jung S."/>
            <person name="Shu S."/>
            <person name="Marroni F."/>
            <person name="Zhebentyayeva T."/>
            <person name="Dettori M.T."/>
            <person name="Grimwood J."/>
            <person name="Cattonaro F."/>
            <person name="Zuccolo A."/>
            <person name="Rossini L."/>
            <person name="Jenkins J."/>
            <person name="Vendramin E."/>
            <person name="Meisel L.A."/>
            <person name="Decroocq V."/>
            <person name="Sosinski B."/>
            <person name="Prochnik S."/>
            <person name="Mitros T."/>
            <person name="Policriti A."/>
            <person name="Cipriani G."/>
            <person name="Dondini L."/>
            <person name="Ficklin S."/>
            <person name="Goodstein D.M."/>
            <person name="Xuan P."/>
            <person name="Del Fabbro C."/>
            <person name="Aramini V."/>
            <person name="Copetti D."/>
            <person name="Gonzalez S."/>
            <person name="Horner D.S."/>
            <person name="Falchi R."/>
            <person name="Lucas S."/>
            <person name="Mica E."/>
            <person name="Maldonado J."/>
            <person name="Lazzari B."/>
            <person name="Bielenberg D."/>
            <person name="Pirona R."/>
            <person name="Miculan M."/>
            <person name="Barakat A."/>
            <person name="Testolin R."/>
            <person name="Stella A."/>
            <person name="Tartarini S."/>
            <person name="Tonutti P."/>
            <person name="Arus P."/>
            <person name="Orellana A."/>
            <person name="Wells C."/>
            <person name="Main D."/>
            <person name="Vizzotto G."/>
            <person name="Silva H."/>
            <person name="Salamini F."/>
            <person name="Schmutz J."/>
            <person name="Morgante M."/>
            <person name="Rokhsar D.S."/>
        </authorList>
    </citation>
    <scope>NUCLEOTIDE SEQUENCE [LARGE SCALE GENOMIC DNA]</scope>
    <source>
        <strain evidence="4">cv. Nemared</strain>
    </source>
</reference>
<feature type="compositionally biased region" description="Basic and acidic residues" evidence="1">
    <location>
        <begin position="1"/>
        <end position="17"/>
    </location>
</feature>
<organism evidence="3 4">
    <name type="scientific">Prunus persica</name>
    <name type="common">Peach</name>
    <name type="synonym">Amygdalus persica</name>
    <dbReference type="NCBI Taxonomy" id="3760"/>
    <lineage>
        <taxon>Eukaryota</taxon>
        <taxon>Viridiplantae</taxon>
        <taxon>Streptophyta</taxon>
        <taxon>Embryophyta</taxon>
        <taxon>Tracheophyta</taxon>
        <taxon>Spermatophyta</taxon>
        <taxon>Magnoliopsida</taxon>
        <taxon>eudicotyledons</taxon>
        <taxon>Gunneridae</taxon>
        <taxon>Pentapetalae</taxon>
        <taxon>rosids</taxon>
        <taxon>fabids</taxon>
        <taxon>Rosales</taxon>
        <taxon>Rosaceae</taxon>
        <taxon>Amygdaloideae</taxon>
        <taxon>Amygdaleae</taxon>
        <taxon>Prunus</taxon>
    </lineage>
</organism>
<evidence type="ECO:0000256" key="1">
    <source>
        <dbReference type="SAM" id="MobiDB-lite"/>
    </source>
</evidence>
<feature type="transmembrane region" description="Helical" evidence="2">
    <location>
        <begin position="111"/>
        <end position="129"/>
    </location>
</feature>
<name>M5XZ97_PRUPE</name>